<organism evidence="3 4">
    <name type="scientific">Theileria orientalis</name>
    <dbReference type="NCBI Taxonomy" id="68886"/>
    <lineage>
        <taxon>Eukaryota</taxon>
        <taxon>Sar</taxon>
        <taxon>Alveolata</taxon>
        <taxon>Apicomplexa</taxon>
        <taxon>Aconoidasida</taxon>
        <taxon>Piroplasmida</taxon>
        <taxon>Theileriidae</taxon>
        <taxon>Theileria</taxon>
    </lineage>
</organism>
<accession>A0A976QVS5</accession>
<evidence type="ECO:0000256" key="1">
    <source>
        <dbReference type="SAM" id="MobiDB-lite"/>
    </source>
</evidence>
<feature type="region of interest" description="Disordered" evidence="1">
    <location>
        <begin position="1054"/>
        <end position="1102"/>
    </location>
</feature>
<gene>
    <name evidence="3" type="ORF">MACJ_002907</name>
</gene>
<reference evidence="3" key="1">
    <citation type="submission" date="2022-07" db="EMBL/GenBank/DDBJ databases">
        <title>Evaluation of T. orientalis genome assembly methods using nanopore sequencing and analysis of variation between genomes.</title>
        <authorList>
            <person name="Yam J."/>
            <person name="Micallef M.L."/>
            <person name="Liu M."/>
            <person name="Djordjevic S.P."/>
            <person name="Bogema D.R."/>
            <person name="Jenkins C."/>
        </authorList>
    </citation>
    <scope>NUCLEOTIDE SEQUENCE</scope>
    <source>
        <strain evidence="3">Fish Creek</strain>
    </source>
</reference>
<protein>
    <submittedName>
        <fullName evidence="3">Uncharacterized protein</fullName>
    </submittedName>
</protein>
<evidence type="ECO:0000313" key="4">
    <source>
        <dbReference type="Proteomes" id="UP000244803"/>
    </source>
</evidence>
<dbReference type="OrthoDB" id="361675at2759"/>
<dbReference type="Proteomes" id="UP000244803">
    <property type="component" value="Chromosome 4"/>
</dbReference>
<feature type="chain" id="PRO_5037813442" evidence="2">
    <location>
        <begin position="17"/>
        <end position="1219"/>
    </location>
</feature>
<sequence length="1219" mass="137459">MKVILALILLIKAVASEEVNTLSQIYIKKQPSTKSKGDGQFKMDFEFEIPNDLELEELETINYFKLLLLPPSSLEFVEQDTEFKPMVSKLTLAEPHPKSATRSAPLSENSEKIDLGKCKTADAQKVLSSLDEEFKKSLGFTVKKDVASEILKLSLIKEVVVEIPIHKYVSKLDKGTYTWSGTFKMRKDVVGETGIKESFDDFVVALGYFGYFINNDDKYCLTHSKTAAAIMFKRFEDLNVKITSCDSFTMTKWDDLVTSPEFMEPKFGAEYEFNSSETKLKLIFKVEVGYNIYDYTNEAFNFVFTIPEELKDDMVLSEDCGSEVKVSIPVESCSYDSEKAGITFAVSKSNILAATQITFEFDASKALQNAARISENHKFIVEIYPHDEEKSVEVDLEKLTAAVKKVASINPECVEPIVEMAKRYKDAKEIKRAPIGKQTSSDVKHEGKYILYSYDVEKAGTNFLMKLYLKNDETLKGKLNLGMHIRNIDNLLEIKEPKRAEPDTEGSSVSNDGVSFEFNKIKISVDFTGNTEVKKDTYFEIPVLFGTTMNLEKIKNPEFFRLQIEELPEKIVSHGVYKEIKVGESVISELDRMYEEGDTTLYVSKFYTSLKTPAIMFKLTTQSESKVTLLFEFSRPKGIARYSHKMHTDFHYKQEVKMNNTHYYKIGMEIIEKPKTKISSTIVLEISPEDKEFSMENLKLSVISANEELGVLGQEKEKVLFTKVVRFVESDFKFFDKSVPCLTKDTKFSSSRFRLLENGTYISARSVDCERPWMPYVDNHDSGFDITVQDNTRVTGFTLKEMISLNDPLQSRVIEKLIARKGFYQNTIYLLFDDTGVNTIKAHMIAADMCKKSDSTCPDKNHLPVLTKFVTSLLEGVDLTFINVMVGYFYGNKLELHVANDKKKIELKDPKRFNGLKNIREALETLLDSAFEKTHSDNIGASFSVLSVLDKEKIAPIKSALREYEVPSDPRTTNGKYPNPVYIEMIPVDETSTFEVKSMGCDTEKKEVVAEAVLKLASSQALDIADFGKPPSVAEEGTVYTGYSFVTHLGDEEAVPSSSPKKHAEKALEHSVAPTLASGPRPPVSDGITPGRLPSDPSPRSSIKRENYSLFFKIRDTLKPMCLKSVKSDDLPLLLELKSVMKTMESIAKSHHIIAACSTFKSDNLTKGAAKYILSFRGVKLGEYSTTPTPDIDDKLYSECDLLSLYKFLSVSAYSVSTD</sequence>
<evidence type="ECO:0000256" key="2">
    <source>
        <dbReference type="SAM" id="SignalP"/>
    </source>
</evidence>
<proteinExistence type="predicted"/>
<evidence type="ECO:0000313" key="3">
    <source>
        <dbReference type="EMBL" id="UKJ89655.1"/>
    </source>
</evidence>
<feature type="signal peptide" evidence="2">
    <location>
        <begin position="1"/>
        <end position="16"/>
    </location>
</feature>
<keyword evidence="2" id="KW-0732">Signal</keyword>
<dbReference type="EMBL" id="CP056067">
    <property type="protein sequence ID" value="UKJ89655.1"/>
    <property type="molecule type" value="Genomic_DNA"/>
</dbReference>
<name>A0A976QVS5_THEOR</name>
<dbReference type="AlphaFoldDB" id="A0A976QVS5"/>